<sequence length="148" mass="16112">MREGMTRYCLTRAEPSTLEAAFALALREDYTVASSYARALTPDARASAPEPMEIDAIEAESRSRSTSTDVVQGSTTTTARATVVHWSATAVASLAIGHQLQSWQALKSSARPTTRSRPLFQKTVGTSRCGAPYWLERRSWCPGGNRTS</sequence>
<dbReference type="EMBL" id="QXGA01008996">
    <property type="protein sequence ID" value="KAE9057214.1"/>
    <property type="molecule type" value="Genomic_DNA"/>
</dbReference>
<dbReference type="Proteomes" id="UP000437068">
    <property type="component" value="Unassembled WGS sequence"/>
</dbReference>
<proteinExistence type="predicted"/>
<evidence type="ECO:0000313" key="7">
    <source>
        <dbReference type="Proteomes" id="UP000440732"/>
    </source>
</evidence>
<evidence type="ECO:0000313" key="3">
    <source>
        <dbReference type="EMBL" id="KAE9159121.1"/>
    </source>
</evidence>
<accession>A0A6A4BL79</accession>
<dbReference type="AlphaFoldDB" id="A0A6A4BL79"/>
<gene>
    <name evidence="4" type="ORF">PF001_g27012</name>
    <name evidence="3" type="ORF">PF002_g32938</name>
    <name evidence="2" type="ORF">PF006_g32484</name>
</gene>
<comment type="caution">
    <text evidence="4">The sequence shown here is derived from an EMBL/GenBank/DDBJ whole genome shotgun (WGS) entry which is preliminary data.</text>
</comment>
<dbReference type="Proteomes" id="UP000440367">
    <property type="component" value="Unassembled WGS sequence"/>
</dbReference>
<name>A0A6A4BL79_9STRA</name>
<evidence type="ECO:0000313" key="2">
    <source>
        <dbReference type="EMBL" id="KAE9057214.1"/>
    </source>
</evidence>
<reference evidence="5 6" key="1">
    <citation type="submission" date="2018-08" db="EMBL/GenBank/DDBJ databases">
        <title>Genomic investigation of the strawberry pathogen Phytophthora fragariae indicates pathogenicity is determined by transcriptional variation in three key races.</title>
        <authorList>
            <person name="Adams T.M."/>
            <person name="Armitage A.D."/>
            <person name="Sobczyk M.K."/>
            <person name="Bates H.J."/>
            <person name="Dunwell J.M."/>
            <person name="Nellist C.F."/>
            <person name="Harrison R.J."/>
        </authorList>
    </citation>
    <scope>NUCLEOTIDE SEQUENCE [LARGE SCALE GENOMIC DNA]</scope>
    <source>
        <strain evidence="4 5">A4</strain>
        <strain evidence="3 6">BC-1</strain>
        <strain evidence="2 7">NOV-5</strain>
    </source>
</reference>
<evidence type="ECO:0000313" key="6">
    <source>
        <dbReference type="Proteomes" id="UP000440367"/>
    </source>
</evidence>
<protein>
    <submittedName>
        <fullName evidence="4">Uncharacterized protein</fullName>
    </submittedName>
</protein>
<feature type="region of interest" description="Disordered" evidence="1">
    <location>
        <begin position="57"/>
        <end position="76"/>
    </location>
</feature>
<dbReference type="Proteomes" id="UP000440732">
    <property type="component" value="Unassembled WGS sequence"/>
</dbReference>
<feature type="compositionally biased region" description="Polar residues" evidence="1">
    <location>
        <begin position="64"/>
        <end position="76"/>
    </location>
</feature>
<organism evidence="4 5">
    <name type="scientific">Phytophthora fragariae</name>
    <dbReference type="NCBI Taxonomy" id="53985"/>
    <lineage>
        <taxon>Eukaryota</taxon>
        <taxon>Sar</taxon>
        <taxon>Stramenopiles</taxon>
        <taxon>Oomycota</taxon>
        <taxon>Peronosporomycetes</taxon>
        <taxon>Peronosporales</taxon>
        <taxon>Peronosporaceae</taxon>
        <taxon>Phytophthora</taxon>
    </lineage>
</organism>
<evidence type="ECO:0000313" key="5">
    <source>
        <dbReference type="Proteomes" id="UP000437068"/>
    </source>
</evidence>
<dbReference type="EMBL" id="QXGE01003541">
    <property type="protein sequence ID" value="KAE9274550.1"/>
    <property type="molecule type" value="Genomic_DNA"/>
</dbReference>
<dbReference type="EMBL" id="QXGD01008508">
    <property type="protein sequence ID" value="KAE9159121.1"/>
    <property type="molecule type" value="Genomic_DNA"/>
</dbReference>
<evidence type="ECO:0000313" key="4">
    <source>
        <dbReference type="EMBL" id="KAE9274550.1"/>
    </source>
</evidence>
<evidence type="ECO:0000256" key="1">
    <source>
        <dbReference type="SAM" id="MobiDB-lite"/>
    </source>
</evidence>